<dbReference type="AlphaFoldDB" id="A0A0E9S9D7"/>
<sequence length="17" mass="1854">MQGAKSPCKSTSQKILF</sequence>
<proteinExistence type="predicted"/>
<reference evidence="1" key="1">
    <citation type="submission" date="2014-11" db="EMBL/GenBank/DDBJ databases">
        <authorList>
            <person name="Amaro Gonzalez C."/>
        </authorList>
    </citation>
    <scope>NUCLEOTIDE SEQUENCE</scope>
</reference>
<name>A0A0E9S9D7_ANGAN</name>
<reference evidence="1" key="2">
    <citation type="journal article" date="2015" name="Fish Shellfish Immunol.">
        <title>Early steps in the European eel (Anguilla anguilla)-Vibrio vulnificus interaction in the gills: Role of the RtxA13 toxin.</title>
        <authorList>
            <person name="Callol A."/>
            <person name="Pajuelo D."/>
            <person name="Ebbesson L."/>
            <person name="Teles M."/>
            <person name="MacKenzie S."/>
            <person name="Amaro C."/>
        </authorList>
    </citation>
    <scope>NUCLEOTIDE SEQUENCE</scope>
</reference>
<evidence type="ECO:0000313" key="1">
    <source>
        <dbReference type="EMBL" id="JAH37153.1"/>
    </source>
</evidence>
<protein>
    <submittedName>
        <fullName evidence="1">Uncharacterized protein</fullName>
    </submittedName>
</protein>
<accession>A0A0E9S9D7</accession>
<organism evidence="1">
    <name type="scientific">Anguilla anguilla</name>
    <name type="common">European freshwater eel</name>
    <name type="synonym">Muraena anguilla</name>
    <dbReference type="NCBI Taxonomy" id="7936"/>
    <lineage>
        <taxon>Eukaryota</taxon>
        <taxon>Metazoa</taxon>
        <taxon>Chordata</taxon>
        <taxon>Craniata</taxon>
        <taxon>Vertebrata</taxon>
        <taxon>Euteleostomi</taxon>
        <taxon>Actinopterygii</taxon>
        <taxon>Neopterygii</taxon>
        <taxon>Teleostei</taxon>
        <taxon>Anguilliformes</taxon>
        <taxon>Anguillidae</taxon>
        <taxon>Anguilla</taxon>
    </lineage>
</organism>
<dbReference type="EMBL" id="GBXM01071424">
    <property type="protein sequence ID" value="JAH37153.1"/>
    <property type="molecule type" value="Transcribed_RNA"/>
</dbReference>